<gene>
    <name evidence="9" type="ORF">H8911_05915</name>
</gene>
<dbReference type="PROSITE" id="PS01324">
    <property type="entry name" value="GLYCOSYL_HYDROL_F4"/>
    <property type="match status" value="1"/>
</dbReference>
<evidence type="ECO:0000256" key="5">
    <source>
        <dbReference type="ARBA" id="ARBA00023211"/>
    </source>
</evidence>
<feature type="domain" description="Glycosyl hydrolase family 4 C-terminal" evidence="8">
    <location>
        <begin position="196"/>
        <end position="424"/>
    </location>
</feature>
<dbReference type="SUPFAM" id="SSF56327">
    <property type="entry name" value="LDH C-terminal domain-like"/>
    <property type="match status" value="1"/>
</dbReference>
<dbReference type="EMBL" id="JACRWH010000018">
    <property type="protein sequence ID" value="MBC6012279.1"/>
    <property type="molecule type" value="Genomic_DNA"/>
</dbReference>
<comment type="cofactor">
    <cofactor evidence="7">
        <name>NAD(+)</name>
        <dbReference type="ChEBI" id="CHEBI:57540"/>
    </cofactor>
    <text evidence="7">Binds 1 NAD(+) per subunit.</text>
</comment>
<keyword evidence="3 7" id="KW-0378">Hydrolase</keyword>
<evidence type="ECO:0000256" key="6">
    <source>
        <dbReference type="ARBA" id="ARBA00023295"/>
    </source>
</evidence>
<evidence type="ECO:0000313" key="10">
    <source>
        <dbReference type="Proteomes" id="UP000649075"/>
    </source>
</evidence>
<keyword evidence="6 7" id="KW-0326">Glycosidase</keyword>
<evidence type="ECO:0000256" key="2">
    <source>
        <dbReference type="ARBA" id="ARBA00022723"/>
    </source>
</evidence>
<evidence type="ECO:0000313" key="9">
    <source>
        <dbReference type="EMBL" id="MBC6012279.1"/>
    </source>
</evidence>
<accession>A0ABR7KIA9</accession>
<dbReference type="RefSeq" id="WP_186998997.1">
    <property type="nucleotide sequence ID" value="NZ_JACRWH010000018.1"/>
</dbReference>
<keyword evidence="4 7" id="KW-0520">NAD</keyword>
<evidence type="ECO:0000256" key="7">
    <source>
        <dbReference type="RuleBase" id="RU361152"/>
    </source>
</evidence>
<protein>
    <submittedName>
        <fullName evidence="9">6-phospho-alpha-glucosidase</fullName>
    </submittedName>
</protein>
<dbReference type="InterPro" id="IPR036291">
    <property type="entry name" value="NAD(P)-bd_dom_sf"/>
</dbReference>
<organism evidence="9 10">
    <name type="scientific">Holdemanella hominis</name>
    <dbReference type="NCBI Taxonomy" id="2764327"/>
    <lineage>
        <taxon>Bacteria</taxon>
        <taxon>Bacillati</taxon>
        <taxon>Bacillota</taxon>
        <taxon>Erysipelotrichia</taxon>
        <taxon>Erysipelotrichales</taxon>
        <taxon>Erysipelotrichaceae</taxon>
        <taxon>Holdemanella</taxon>
    </lineage>
</organism>
<dbReference type="SUPFAM" id="SSF51735">
    <property type="entry name" value="NAD(P)-binding Rossmann-fold domains"/>
    <property type="match status" value="1"/>
</dbReference>
<dbReference type="Pfam" id="PF11975">
    <property type="entry name" value="Glyco_hydro_4C"/>
    <property type="match status" value="1"/>
</dbReference>
<proteinExistence type="inferred from homology"/>
<evidence type="ECO:0000256" key="3">
    <source>
        <dbReference type="ARBA" id="ARBA00022801"/>
    </source>
</evidence>
<dbReference type="PANTHER" id="PTHR32092">
    <property type="entry name" value="6-PHOSPHO-BETA-GLUCOSIDASE-RELATED"/>
    <property type="match status" value="1"/>
</dbReference>
<dbReference type="InterPro" id="IPR022616">
    <property type="entry name" value="Glyco_hydro_4_C"/>
</dbReference>
<dbReference type="Proteomes" id="UP000649075">
    <property type="component" value="Unassembled WGS sequence"/>
</dbReference>
<dbReference type="Gene3D" id="3.40.50.720">
    <property type="entry name" value="NAD(P)-binding Rossmann-like Domain"/>
    <property type="match status" value="1"/>
</dbReference>
<keyword evidence="2" id="KW-0479">Metal-binding</keyword>
<evidence type="ECO:0000256" key="1">
    <source>
        <dbReference type="ARBA" id="ARBA00010141"/>
    </source>
</evidence>
<keyword evidence="10" id="KW-1185">Reference proteome</keyword>
<reference evidence="9 10" key="1">
    <citation type="submission" date="2020-08" db="EMBL/GenBank/DDBJ databases">
        <authorList>
            <person name="Liu C."/>
            <person name="Sun Q."/>
        </authorList>
    </citation>
    <scope>NUCLEOTIDE SEQUENCE [LARGE SCALE GENOMIC DNA]</scope>
    <source>
        <strain evidence="9 10">L34</strain>
    </source>
</reference>
<dbReference type="InterPro" id="IPR015955">
    <property type="entry name" value="Lactate_DH/Glyco_Ohase_4_C"/>
</dbReference>
<comment type="caution">
    <text evidence="9">The sequence shown here is derived from an EMBL/GenBank/DDBJ whole genome shotgun (WGS) entry which is preliminary data.</text>
</comment>
<dbReference type="PANTHER" id="PTHR32092:SF14">
    <property type="entry name" value="MALTOSE-6'-PHOSPHATE GLUCOSIDASE"/>
    <property type="match status" value="1"/>
</dbReference>
<keyword evidence="5" id="KW-0464">Manganese</keyword>
<dbReference type="InterPro" id="IPR019802">
    <property type="entry name" value="GlycHydrolase_4_CS"/>
</dbReference>
<evidence type="ECO:0000259" key="8">
    <source>
        <dbReference type="Pfam" id="PF11975"/>
    </source>
</evidence>
<name>A0ABR7KIA9_9FIRM</name>
<sequence>MKKYNVVIVGGGSHRNPDLMAMLADNKDRFPIRRICLYDTESERQEIMGKYGEILMREYYPELEEFTYTTDPDVAFKDVDFALMQIRAGRLPMREKDEKIPLSHGCVGQETCGAGGFAYGLRSVPDIIELVKMIRKHSPEAWILNYSNPAAIVAEATKRVFPDDHRILNICDMPIAIMDQYANILKCSRKDFEPRYFGLNHFGWFTHIYDKKTGEDLEPKIKELILSGEDLFKLSGVDEHTMEPSWIETYKFMANILRDYPEYLPNTYLKYYLYPKHVVETSDPNYTRANEVMDGKEKRCYEMMEEVIKLGKLKGTEYEIKPGRGVHASYIVDLACAIINNTNEIFLIITKNKGVIPNVDENMMVEVACRVGSNGVEPLALDPIPTFYKGMMENQYAYEKLTVDGLFERDKTKLLQALALNRTVTDTDTAKAILDDLIEANKDYWGKYFK</sequence>
<dbReference type="InterPro" id="IPR001088">
    <property type="entry name" value="Glyco_hydro_4"/>
</dbReference>
<dbReference type="Gene3D" id="3.90.110.10">
    <property type="entry name" value="Lactate dehydrogenase/glycoside hydrolase, family 4, C-terminal"/>
    <property type="match status" value="1"/>
</dbReference>
<evidence type="ECO:0000256" key="4">
    <source>
        <dbReference type="ARBA" id="ARBA00023027"/>
    </source>
</evidence>
<dbReference type="Pfam" id="PF02056">
    <property type="entry name" value="Glyco_hydro_4"/>
    <property type="match status" value="1"/>
</dbReference>
<dbReference type="PRINTS" id="PR00732">
    <property type="entry name" value="GLHYDRLASE4"/>
</dbReference>
<comment type="similarity">
    <text evidence="1 7">Belongs to the glycosyl hydrolase 4 family.</text>
</comment>
<dbReference type="CDD" id="cd05298">
    <property type="entry name" value="GH4_GlvA_pagL_like"/>
    <property type="match status" value="1"/>
</dbReference>